<dbReference type="EMBL" id="CADCTL010000011">
    <property type="protein sequence ID" value="CAA9212417.1"/>
    <property type="molecule type" value="Genomic_DNA"/>
</dbReference>
<evidence type="ECO:0000313" key="2">
    <source>
        <dbReference type="EMBL" id="CAA9212417.1"/>
    </source>
</evidence>
<feature type="region of interest" description="Disordered" evidence="1">
    <location>
        <begin position="65"/>
        <end position="87"/>
    </location>
</feature>
<dbReference type="AlphaFoldDB" id="A0A6J4H607"/>
<accession>A0A6J4H607</accession>
<evidence type="ECO:0000256" key="1">
    <source>
        <dbReference type="SAM" id="MobiDB-lite"/>
    </source>
</evidence>
<reference evidence="2" key="1">
    <citation type="submission" date="2020-02" db="EMBL/GenBank/DDBJ databases">
        <authorList>
            <person name="Meier V. D."/>
        </authorList>
    </citation>
    <scope>NUCLEOTIDE SEQUENCE</scope>
    <source>
        <strain evidence="2">AVDCRST_MAG04</strain>
    </source>
</reference>
<gene>
    <name evidence="2" type="ORF">AVDCRST_MAG04-179</name>
</gene>
<proteinExistence type="predicted"/>
<name>A0A6J4H607_9PROT</name>
<sequence length="87" mass="8046">MMRTTGFALLVLAGIGLGACGGGRNATNDGQMTPVGAVGSGNADGSLAGGRAALGRGGFAGGAAAGAAAGGPLSTPYGLNSGRPAWR</sequence>
<dbReference type="PROSITE" id="PS51257">
    <property type="entry name" value="PROKAR_LIPOPROTEIN"/>
    <property type="match status" value="1"/>
</dbReference>
<protein>
    <submittedName>
        <fullName evidence="2">Uncharacterized protein</fullName>
    </submittedName>
</protein>
<organism evidence="2">
    <name type="scientific">uncultured Acetobacteraceae bacterium</name>
    <dbReference type="NCBI Taxonomy" id="169975"/>
    <lineage>
        <taxon>Bacteria</taxon>
        <taxon>Pseudomonadati</taxon>
        <taxon>Pseudomonadota</taxon>
        <taxon>Alphaproteobacteria</taxon>
        <taxon>Acetobacterales</taxon>
        <taxon>Acetobacteraceae</taxon>
        <taxon>environmental samples</taxon>
    </lineage>
</organism>